<dbReference type="SUPFAM" id="SSF143034">
    <property type="entry name" value="L35p-like"/>
    <property type="match status" value="1"/>
</dbReference>
<evidence type="ECO:0000256" key="5">
    <source>
        <dbReference type="HAMAP-Rule" id="MF_00514"/>
    </source>
</evidence>
<dbReference type="HOGENOM" id="CLU_169643_4_2_12"/>
<comment type="caution">
    <text evidence="7">The sequence shown here is derived from an EMBL/GenBank/DDBJ whole genome shotgun (WGS) entry which is preliminary data.</text>
</comment>
<dbReference type="InterPro" id="IPR037229">
    <property type="entry name" value="Ribosomal_bL35_sf"/>
</dbReference>
<gene>
    <name evidence="5" type="primary">rpmI</name>
    <name evidence="7" type="ORF">HMPREF9726_00861</name>
</gene>
<keyword evidence="2 5" id="KW-0689">Ribosomal protein</keyword>
<organism evidence="7">
    <name type="scientific">Treponema denticola H-22</name>
    <dbReference type="NCBI Taxonomy" id="999432"/>
    <lineage>
        <taxon>Bacteria</taxon>
        <taxon>Pseudomonadati</taxon>
        <taxon>Spirochaetota</taxon>
        <taxon>Spirochaetia</taxon>
        <taxon>Spirochaetales</taxon>
        <taxon>Treponemataceae</taxon>
        <taxon>Treponema</taxon>
    </lineage>
</organism>
<dbReference type="InterPro" id="IPR018265">
    <property type="entry name" value="Ribosomal_bL35_CS"/>
</dbReference>
<dbReference type="RefSeq" id="WP_002668131.1">
    <property type="nucleotide sequence ID" value="NZ_CM001795.1"/>
</dbReference>
<dbReference type="InterPro" id="IPR001706">
    <property type="entry name" value="Ribosomal_bL35"/>
</dbReference>
<evidence type="ECO:0000256" key="4">
    <source>
        <dbReference type="ARBA" id="ARBA00071664"/>
    </source>
</evidence>
<dbReference type="GO" id="GO:0022625">
    <property type="term" value="C:cytosolic large ribosomal subunit"/>
    <property type="evidence" value="ECO:0007669"/>
    <property type="project" value="TreeGrafter"/>
</dbReference>
<evidence type="ECO:0000313" key="7">
    <source>
        <dbReference type="EMBL" id="EMB34755.1"/>
    </source>
</evidence>
<dbReference type="PATRIC" id="fig|999432.5.peg.894"/>
<accession>A0A0E2E7K6</accession>
<dbReference type="GO" id="GO:0006412">
    <property type="term" value="P:translation"/>
    <property type="evidence" value="ECO:0007669"/>
    <property type="project" value="UniProtKB-UniRule"/>
</dbReference>
<evidence type="ECO:0000256" key="6">
    <source>
        <dbReference type="RuleBase" id="RU000568"/>
    </source>
</evidence>
<dbReference type="Gene3D" id="4.10.410.60">
    <property type="match status" value="1"/>
</dbReference>
<dbReference type="Proteomes" id="UP000011705">
    <property type="component" value="Chromosome"/>
</dbReference>
<proteinExistence type="inferred from homology"/>
<dbReference type="InterPro" id="IPR021137">
    <property type="entry name" value="Ribosomal_bL35-like"/>
</dbReference>
<dbReference type="PANTHER" id="PTHR33343">
    <property type="entry name" value="54S RIBOSOMAL PROTEIN BL35M"/>
    <property type="match status" value="1"/>
</dbReference>
<dbReference type="FunFam" id="4.10.410.60:FF:000001">
    <property type="entry name" value="50S ribosomal protein L35"/>
    <property type="match status" value="1"/>
</dbReference>
<evidence type="ECO:0000256" key="2">
    <source>
        <dbReference type="ARBA" id="ARBA00022980"/>
    </source>
</evidence>
<dbReference type="NCBIfam" id="TIGR00001">
    <property type="entry name" value="rpmI_bact"/>
    <property type="match status" value="1"/>
</dbReference>
<reference evidence="7" key="1">
    <citation type="submission" date="2012-01" db="EMBL/GenBank/DDBJ databases">
        <title>The Genome Sequence of Treponema denticola H-22.</title>
        <authorList>
            <consortium name="The Broad Institute Genome Sequencing Platform"/>
            <person name="Earl A."/>
            <person name="Ward D."/>
            <person name="Feldgarden M."/>
            <person name="Gevers D."/>
            <person name="Blanton J.M."/>
            <person name="Fenno C.J."/>
            <person name="Baranova O.V."/>
            <person name="Mathney J."/>
            <person name="Dewhirst F.E."/>
            <person name="Izard J."/>
            <person name="Young S.K."/>
            <person name="Zeng Q."/>
            <person name="Gargeya S."/>
            <person name="Fitzgerald M."/>
            <person name="Haas B."/>
            <person name="Abouelleil A."/>
            <person name="Alvarado L."/>
            <person name="Arachchi H.M."/>
            <person name="Berlin A."/>
            <person name="Chapman S.B."/>
            <person name="Gearin G."/>
            <person name="Goldberg J."/>
            <person name="Griggs A."/>
            <person name="Gujja S."/>
            <person name="Hansen M."/>
            <person name="Heiman D."/>
            <person name="Howarth C."/>
            <person name="Larimer J."/>
            <person name="Lui A."/>
            <person name="MacDonald P.J.P."/>
            <person name="McCowen C."/>
            <person name="Montmayeur A."/>
            <person name="Murphy C."/>
            <person name="Neiman D."/>
            <person name="Pearson M."/>
            <person name="Priest M."/>
            <person name="Roberts A."/>
            <person name="Saif S."/>
            <person name="Shea T."/>
            <person name="Sisk P."/>
            <person name="Stolte C."/>
            <person name="Sykes S."/>
            <person name="Wortman J."/>
            <person name="Nusbaum C."/>
            <person name="Birren B."/>
        </authorList>
    </citation>
    <scope>NUCLEOTIDE SEQUENCE [LARGE SCALE GENOMIC DNA]</scope>
    <source>
        <strain evidence="7">H-22</strain>
    </source>
</reference>
<evidence type="ECO:0000256" key="3">
    <source>
        <dbReference type="ARBA" id="ARBA00023274"/>
    </source>
</evidence>
<dbReference type="EMBL" id="AGDV01000007">
    <property type="protein sequence ID" value="EMB34755.1"/>
    <property type="molecule type" value="Genomic_DNA"/>
</dbReference>
<dbReference type="GO" id="GO:0003735">
    <property type="term" value="F:structural constituent of ribosome"/>
    <property type="evidence" value="ECO:0007669"/>
    <property type="project" value="InterPro"/>
</dbReference>
<dbReference type="PANTHER" id="PTHR33343:SF1">
    <property type="entry name" value="LARGE RIBOSOMAL SUBUNIT PROTEIN BL35M"/>
    <property type="match status" value="1"/>
</dbReference>
<dbReference type="HAMAP" id="MF_00514">
    <property type="entry name" value="Ribosomal_bL35"/>
    <property type="match status" value="1"/>
</dbReference>
<sequence length="66" mass="7669">MPKMKSKRAAKKRFSLTASGKVKYKQMNKGHIMTKKSQKRVRRLKKSAILSEADSMKMRKQLLPYG</sequence>
<dbReference type="AlphaFoldDB" id="A0A0E2E7K6"/>
<dbReference type="Pfam" id="PF01632">
    <property type="entry name" value="Ribosomal_L35p"/>
    <property type="match status" value="1"/>
</dbReference>
<evidence type="ECO:0000256" key="1">
    <source>
        <dbReference type="ARBA" id="ARBA00006598"/>
    </source>
</evidence>
<protein>
    <recommendedName>
        <fullName evidence="4 5">Large ribosomal subunit protein bL35</fullName>
    </recommendedName>
</protein>
<keyword evidence="3 5" id="KW-0687">Ribonucleoprotein</keyword>
<dbReference type="PRINTS" id="PR00064">
    <property type="entry name" value="RIBOSOMALL35"/>
</dbReference>
<comment type="similarity">
    <text evidence="1 5 6">Belongs to the bacterial ribosomal protein bL35 family.</text>
</comment>
<name>A0A0E2E7K6_TREDN</name>
<dbReference type="PROSITE" id="PS00936">
    <property type="entry name" value="RIBOSOMAL_L35"/>
    <property type="match status" value="1"/>
</dbReference>